<keyword evidence="4 7" id="KW-0812">Transmembrane</keyword>
<keyword evidence="5 7" id="KW-1133">Transmembrane helix</keyword>
<feature type="transmembrane region" description="Helical" evidence="7">
    <location>
        <begin position="150"/>
        <end position="170"/>
    </location>
</feature>
<dbReference type="Pfam" id="PF00528">
    <property type="entry name" value="BPD_transp_1"/>
    <property type="match status" value="1"/>
</dbReference>
<feature type="domain" description="ABC transmembrane type-1" evidence="8">
    <location>
        <begin position="72"/>
        <end position="270"/>
    </location>
</feature>
<dbReference type="InterPro" id="IPR050901">
    <property type="entry name" value="BP-dep_ABC_trans_perm"/>
</dbReference>
<evidence type="ECO:0000256" key="3">
    <source>
        <dbReference type="ARBA" id="ARBA00022475"/>
    </source>
</evidence>
<evidence type="ECO:0000256" key="6">
    <source>
        <dbReference type="ARBA" id="ARBA00023136"/>
    </source>
</evidence>
<evidence type="ECO:0000313" key="9">
    <source>
        <dbReference type="EMBL" id="REE80163.1"/>
    </source>
</evidence>
<sequence>MTMTLRSMKKTAPHILLLGFLIVTLYPFIFVLFSSVKSDNQAIASNPFGFPSSFHFENYYEAWVNAKISVYFLNSLYISTLCSVATIIFASMGAFAITRMRYLKMSKGLYQFILIGLLIPGNALLLPIFIMLNKMEGVFGHPILGTHMALILPYTAGAIPFTVIILSAFMRSIPGEIEEAAVMDGLRAKGVFWKIIMPITVPALVTVFIINFIGNWNEFILANFFISTDELRTLPVGMVGFRDIYNTNYAQMSAGIVFSILPVMIIYAVLQKQIIEGLTAGGVKG</sequence>
<dbReference type="GO" id="GO:0005886">
    <property type="term" value="C:plasma membrane"/>
    <property type="evidence" value="ECO:0007669"/>
    <property type="project" value="UniProtKB-SubCell"/>
</dbReference>
<evidence type="ECO:0000313" key="10">
    <source>
        <dbReference type="Proteomes" id="UP000256304"/>
    </source>
</evidence>
<dbReference type="PANTHER" id="PTHR32243:SF24">
    <property type="entry name" value="DIACETYLCHITOBIOSE UPTAKE SYSTEM PERMEASE PROTEIN NGCG"/>
    <property type="match status" value="1"/>
</dbReference>
<dbReference type="SUPFAM" id="SSF161098">
    <property type="entry name" value="MetI-like"/>
    <property type="match status" value="1"/>
</dbReference>
<dbReference type="Proteomes" id="UP000256304">
    <property type="component" value="Unassembled WGS sequence"/>
</dbReference>
<evidence type="ECO:0000256" key="5">
    <source>
        <dbReference type="ARBA" id="ARBA00022989"/>
    </source>
</evidence>
<dbReference type="RefSeq" id="WP_425463916.1">
    <property type="nucleotide sequence ID" value="NZ_QTTN01000021.1"/>
</dbReference>
<evidence type="ECO:0000256" key="2">
    <source>
        <dbReference type="ARBA" id="ARBA00022448"/>
    </source>
</evidence>
<organism evidence="9 10">
    <name type="scientific">Paenibacillus taihuensis</name>
    <dbReference type="NCBI Taxonomy" id="1156355"/>
    <lineage>
        <taxon>Bacteria</taxon>
        <taxon>Bacillati</taxon>
        <taxon>Bacillota</taxon>
        <taxon>Bacilli</taxon>
        <taxon>Bacillales</taxon>
        <taxon>Paenibacillaceae</taxon>
        <taxon>Paenibacillus</taxon>
    </lineage>
</organism>
<feature type="transmembrane region" description="Helical" evidence="7">
    <location>
        <begin position="249"/>
        <end position="270"/>
    </location>
</feature>
<dbReference type="CDD" id="cd06261">
    <property type="entry name" value="TM_PBP2"/>
    <property type="match status" value="1"/>
</dbReference>
<accession>A0A3D9RJV4</accession>
<gene>
    <name evidence="9" type="ORF">A8990_12112</name>
</gene>
<evidence type="ECO:0000259" key="8">
    <source>
        <dbReference type="PROSITE" id="PS50928"/>
    </source>
</evidence>
<keyword evidence="2 7" id="KW-0813">Transport</keyword>
<feature type="transmembrane region" description="Helical" evidence="7">
    <location>
        <begin position="191"/>
        <end position="213"/>
    </location>
</feature>
<evidence type="ECO:0000256" key="7">
    <source>
        <dbReference type="RuleBase" id="RU363032"/>
    </source>
</evidence>
<keyword evidence="3" id="KW-1003">Cell membrane</keyword>
<dbReference type="InterPro" id="IPR035906">
    <property type="entry name" value="MetI-like_sf"/>
</dbReference>
<feature type="transmembrane region" description="Helical" evidence="7">
    <location>
        <begin position="109"/>
        <end position="130"/>
    </location>
</feature>
<dbReference type="PROSITE" id="PS50928">
    <property type="entry name" value="ABC_TM1"/>
    <property type="match status" value="1"/>
</dbReference>
<dbReference type="InterPro" id="IPR000515">
    <property type="entry name" value="MetI-like"/>
</dbReference>
<keyword evidence="10" id="KW-1185">Reference proteome</keyword>
<reference evidence="9 10" key="1">
    <citation type="submission" date="2018-08" db="EMBL/GenBank/DDBJ databases">
        <title>Genomic Encyclopedia of Type Strains, Phase III (KMG-III): the genomes of soil and plant-associated and newly described type strains.</title>
        <authorList>
            <person name="Whitman W."/>
        </authorList>
    </citation>
    <scope>NUCLEOTIDE SEQUENCE [LARGE SCALE GENOMIC DNA]</scope>
    <source>
        <strain evidence="9 10">CGMCC 1.10966</strain>
    </source>
</reference>
<proteinExistence type="inferred from homology"/>
<comment type="caution">
    <text evidence="9">The sequence shown here is derived from an EMBL/GenBank/DDBJ whole genome shotgun (WGS) entry which is preliminary data.</text>
</comment>
<name>A0A3D9RJV4_9BACL</name>
<keyword evidence="6 7" id="KW-0472">Membrane</keyword>
<protein>
    <submittedName>
        <fullName evidence="9">Carbohydrate ABC transporter membrane protein 2 (CUT1 family)</fullName>
    </submittedName>
</protein>
<feature type="transmembrane region" description="Helical" evidence="7">
    <location>
        <begin position="76"/>
        <end position="97"/>
    </location>
</feature>
<dbReference type="Gene3D" id="1.10.3720.10">
    <property type="entry name" value="MetI-like"/>
    <property type="match status" value="1"/>
</dbReference>
<comment type="similarity">
    <text evidence="7">Belongs to the binding-protein-dependent transport system permease family.</text>
</comment>
<dbReference type="EMBL" id="QTTN01000021">
    <property type="protein sequence ID" value="REE80163.1"/>
    <property type="molecule type" value="Genomic_DNA"/>
</dbReference>
<dbReference type="PANTHER" id="PTHR32243">
    <property type="entry name" value="MALTOSE TRANSPORT SYSTEM PERMEASE-RELATED"/>
    <property type="match status" value="1"/>
</dbReference>
<evidence type="ECO:0000256" key="1">
    <source>
        <dbReference type="ARBA" id="ARBA00004651"/>
    </source>
</evidence>
<dbReference type="GO" id="GO:0055085">
    <property type="term" value="P:transmembrane transport"/>
    <property type="evidence" value="ECO:0007669"/>
    <property type="project" value="InterPro"/>
</dbReference>
<comment type="subcellular location">
    <subcellularLocation>
        <location evidence="1 7">Cell membrane</location>
        <topology evidence="1 7">Multi-pass membrane protein</topology>
    </subcellularLocation>
</comment>
<evidence type="ECO:0000256" key="4">
    <source>
        <dbReference type="ARBA" id="ARBA00022692"/>
    </source>
</evidence>
<dbReference type="AlphaFoldDB" id="A0A3D9RJV4"/>